<dbReference type="PROSITE" id="PS50072">
    <property type="entry name" value="CSA_PPIASE_2"/>
    <property type="match status" value="1"/>
</dbReference>
<dbReference type="Gene3D" id="2.40.100.10">
    <property type="entry name" value="Cyclophilin-like"/>
    <property type="match status" value="1"/>
</dbReference>
<evidence type="ECO:0000256" key="1">
    <source>
        <dbReference type="ARBA" id="ARBA00000971"/>
    </source>
</evidence>
<protein>
    <recommendedName>
        <fullName evidence="8">Peptidyl-prolyl cis-trans isomerase</fullName>
        <shortName evidence="8">PPIase</shortName>
        <ecNumber evidence="8">5.2.1.8</ecNumber>
    </recommendedName>
</protein>
<dbReference type="CDD" id="cd00317">
    <property type="entry name" value="cyclophilin"/>
    <property type="match status" value="1"/>
</dbReference>
<dbReference type="PIRSF" id="PIRSF001467">
    <property type="entry name" value="Peptidylpro_ismrse"/>
    <property type="match status" value="1"/>
</dbReference>
<keyword evidence="6 8" id="KW-0697">Rotamase</keyword>
<reference evidence="10 11" key="1">
    <citation type="submission" date="2015-10" db="EMBL/GenBank/DDBJ databases">
        <title>Draft Genome of Actinomyces odontolyticus subsp. actinosynbacter strain XH001.</title>
        <authorList>
            <person name="Mclean J.S."/>
            <person name="He X."/>
        </authorList>
    </citation>
    <scope>NUCLEOTIDE SEQUENCE [LARGE SCALE GENOMIC DNA]</scope>
    <source>
        <strain evidence="10 11">XH001</strain>
    </source>
</reference>
<keyword evidence="7 8" id="KW-0413">Isomerase</keyword>
<dbReference type="GO" id="GO:0006457">
    <property type="term" value="P:protein folding"/>
    <property type="evidence" value="ECO:0007669"/>
    <property type="project" value="InterPro"/>
</dbReference>
<evidence type="ECO:0000256" key="5">
    <source>
        <dbReference type="ARBA" id="ARBA00022490"/>
    </source>
</evidence>
<comment type="subcellular location">
    <subcellularLocation>
        <location evidence="3">Cytoplasm</location>
    </subcellularLocation>
</comment>
<dbReference type="PRINTS" id="PR00153">
    <property type="entry name" value="CSAPPISMRASE"/>
</dbReference>
<dbReference type="GO" id="GO:0005737">
    <property type="term" value="C:cytoplasm"/>
    <property type="evidence" value="ECO:0007669"/>
    <property type="project" value="UniProtKB-SubCell"/>
</dbReference>
<dbReference type="RefSeq" id="WP_003791590.1">
    <property type="nucleotide sequence ID" value="NZ_CP040006.1"/>
</dbReference>
<evidence type="ECO:0000313" key="11">
    <source>
        <dbReference type="Proteomes" id="UP000054686"/>
    </source>
</evidence>
<evidence type="ECO:0000256" key="7">
    <source>
        <dbReference type="ARBA" id="ARBA00023235"/>
    </source>
</evidence>
<proteinExistence type="inferred from homology"/>
<dbReference type="InterPro" id="IPR029000">
    <property type="entry name" value="Cyclophilin-like_dom_sf"/>
</dbReference>
<dbReference type="EMBL" id="LLVT01000001">
    <property type="protein sequence ID" value="KSW13351.1"/>
    <property type="molecule type" value="Genomic_DNA"/>
</dbReference>
<evidence type="ECO:0000256" key="3">
    <source>
        <dbReference type="ARBA" id="ARBA00004496"/>
    </source>
</evidence>
<comment type="function">
    <text evidence="2 8">PPIases accelerate the folding of proteins. It catalyzes the cis-trans isomerization of proline imidic peptide bonds in oligopeptides.</text>
</comment>
<organism evidence="10 11">
    <name type="scientific">Schaalia odontolytica</name>
    <dbReference type="NCBI Taxonomy" id="1660"/>
    <lineage>
        <taxon>Bacteria</taxon>
        <taxon>Bacillati</taxon>
        <taxon>Actinomycetota</taxon>
        <taxon>Actinomycetes</taxon>
        <taxon>Actinomycetales</taxon>
        <taxon>Actinomycetaceae</taxon>
        <taxon>Schaalia</taxon>
    </lineage>
</organism>
<evidence type="ECO:0000256" key="8">
    <source>
        <dbReference type="RuleBase" id="RU363019"/>
    </source>
</evidence>
<dbReference type="PROSITE" id="PS00170">
    <property type="entry name" value="CSA_PPIASE_1"/>
    <property type="match status" value="1"/>
</dbReference>
<name>A0A0V8RZD3_9ACTO</name>
<evidence type="ECO:0000259" key="9">
    <source>
        <dbReference type="PROSITE" id="PS50072"/>
    </source>
</evidence>
<comment type="similarity">
    <text evidence="4 8">Belongs to the cyclophilin-type PPIase family.</text>
</comment>
<sequence length="173" mass="18720">MKAILHTSAGDITVELFPNHAPNTVNNFVTLAKGEREWVDPTTGQKTSRPLYDGTIFHRVIPGFMIQGGDPLGTGTGGPGYQFNDEIHPELNFNDPYLLAMANAGKRMGKGTNGSQFFITVAPTPWLLGNHTIFGKVADEESKRVVDAIATTPTGAQDRPVTEQVINSIEIVD</sequence>
<dbReference type="Proteomes" id="UP000054686">
    <property type="component" value="Unassembled WGS sequence"/>
</dbReference>
<dbReference type="InterPro" id="IPR002130">
    <property type="entry name" value="Cyclophilin-type_PPIase_dom"/>
</dbReference>
<dbReference type="GO" id="GO:0003755">
    <property type="term" value="F:peptidyl-prolyl cis-trans isomerase activity"/>
    <property type="evidence" value="ECO:0007669"/>
    <property type="project" value="UniProtKB-UniRule"/>
</dbReference>
<dbReference type="Pfam" id="PF00160">
    <property type="entry name" value="Pro_isomerase"/>
    <property type="match status" value="1"/>
</dbReference>
<keyword evidence="5" id="KW-0963">Cytoplasm</keyword>
<evidence type="ECO:0000256" key="6">
    <source>
        <dbReference type="ARBA" id="ARBA00023110"/>
    </source>
</evidence>
<dbReference type="SUPFAM" id="SSF50891">
    <property type="entry name" value="Cyclophilin-like"/>
    <property type="match status" value="1"/>
</dbReference>
<evidence type="ECO:0000313" key="10">
    <source>
        <dbReference type="EMBL" id="KSW13351.1"/>
    </source>
</evidence>
<feature type="domain" description="PPIase cyclophilin-type" evidence="9">
    <location>
        <begin position="1"/>
        <end position="171"/>
    </location>
</feature>
<dbReference type="AlphaFoldDB" id="A0A0V8RZD3"/>
<dbReference type="InterPro" id="IPR024936">
    <property type="entry name" value="Cyclophilin-type_PPIase"/>
</dbReference>
<dbReference type="OrthoDB" id="9807797at2"/>
<dbReference type="InterPro" id="IPR044666">
    <property type="entry name" value="Cyclophilin_A-like"/>
</dbReference>
<comment type="catalytic activity">
    <reaction evidence="1 8">
        <text>[protein]-peptidylproline (omega=180) = [protein]-peptidylproline (omega=0)</text>
        <dbReference type="Rhea" id="RHEA:16237"/>
        <dbReference type="Rhea" id="RHEA-COMP:10747"/>
        <dbReference type="Rhea" id="RHEA-COMP:10748"/>
        <dbReference type="ChEBI" id="CHEBI:83833"/>
        <dbReference type="ChEBI" id="CHEBI:83834"/>
        <dbReference type="EC" id="5.2.1.8"/>
    </reaction>
</comment>
<gene>
    <name evidence="10" type="ORF">APY09_03105</name>
</gene>
<dbReference type="FunFam" id="2.40.100.10:FF:000028">
    <property type="entry name" value="Peptidyl-prolyl cis-trans isomerase"/>
    <property type="match status" value="1"/>
</dbReference>
<dbReference type="PANTHER" id="PTHR45625:SF4">
    <property type="entry name" value="PEPTIDYLPROLYL ISOMERASE DOMAIN AND WD REPEAT-CONTAINING PROTEIN 1"/>
    <property type="match status" value="1"/>
</dbReference>
<evidence type="ECO:0000256" key="2">
    <source>
        <dbReference type="ARBA" id="ARBA00002388"/>
    </source>
</evidence>
<dbReference type="InterPro" id="IPR020892">
    <property type="entry name" value="Cyclophilin-type_PPIase_CS"/>
</dbReference>
<dbReference type="PANTHER" id="PTHR45625">
    <property type="entry name" value="PEPTIDYL-PROLYL CIS-TRANS ISOMERASE-RELATED"/>
    <property type="match status" value="1"/>
</dbReference>
<evidence type="ECO:0000256" key="4">
    <source>
        <dbReference type="ARBA" id="ARBA00007365"/>
    </source>
</evidence>
<comment type="caution">
    <text evidence="10">The sequence shown here is derived from an EMBL/GenBank/DDBJ whole genome shotgun (WGS) entry which is preliminary data.</text>
</comment>
<accession>A0A0V8RZD3</accession>
<dbReference type="EC" id="5.2.1.8" evidence="8"/>